<dbReference type="Pfam" id="PF13400">
    <property type="entry name" value="Tad"/>
    <property type="match status" value="1"/>
</dbReference>
<proteinExistence type="predicted"/>
<protein>
    <submittedName>
        <fullName evidence="2">Flp pilus assembly protein TadG</fullName>
    </submittedName>
</protein>
<dbReference type="InterPro" id="IPR036465">
    <property type="entry name" value="vWFA_dom_sf"/>
</dbReference>
<accession>A0A2T4YXE0</accession>
<dbReference type="SUPFAM" id="SSF53300">
    <property type="entry name" value="vWA-like"/>
    <property type="match status" value="1"/>
</dbReference>
<dbReference type="AlphaFoldDB" id="A0A2T4YXE0"/>
<dbReference type="Proteomes" id="UP000241808">
    <property type="component" value="Unassembled WGS sequence"/>
</dbReference>
<dbReference type="RefSeq" id="WP_108179336.1">
    <property type="nucleotide sequence ID" value="NZ_PZZL01000013.1"/>
</dbReference>
<dbReference type="Gene3D" id="3.40.50.410">
    <property type="entry name" value="von Willebrand factor, type A domain"/>
    <property type="match status" value="2"/>
</dbReference>
<evidence type="ECO:0000259" key="1">
    <source>
        <dbReference type="Pfam" id="PF13400"/>
    </source>
</evidence>
<evidence type="ECO:0000313" key="2">
    <source>
        <dbReference type="EMBL" id="PTM50644.1"/>
    </source>
</evidence>
<keyword evidence="3" id="KW-1185">Reference proteome</keyword>
<organism evidence="2 3">
    <name type="scientific">Phreatobacter oligotrophus</name>
    <dbReference type="NCBI Taxonomy" id="1122261"/>
    <lineage>
        <taxon>Bacteria</taxon>
        <taxon>Pseudomonadati</taxon>
        <taxon>Pseudomonadota</taxon>
        <taxon>Alphaproteobacteria</taxon>
        <taxon>Hyphomicrobiales</taxon>
        <taxon>Phreatobacteraceae</taxon>
        <taxon>Phreatobacter</taxon>
    </lineage>
</organism>
<comment type="caution">
    <text evidence="2">The sequence shown here is derived from an EMBL/GenBank/DDBJ whole genome shotgun (WGS) entry which is preliminary data.</text>
</comment>
<sequence>MIARPSVPTAPRRLMRLARSARHVLRRFRTDRSGAIVQLFAVALLPIIGIAGGAVDYTMASGRKVRLQSALDAATLAATRSVTASSTNAQITQIVRNHLNANLDFGAQVSLTVVVDAAARKVDASATLAHQPYLLPVIGISSIPVGAQSSSQLGRALIEVALVLDNSGSMAGSRITTLRSSATDLMKKVLDMAYIQGDAKVAVVPFASMVNVGSNNAGASWIDSQGTSPIHNENFSTGVSRLTLYSQMRNVSWGGCVEARPSPHDVTDTAPTSGNPATLFVPSFAPDEPDEGTWWSFYNNYLGDGSCQTGLGTDTLSRQRRTCKYNGATPDTSLANGTRRGPNQLCDSNPIIPLTASQTTLTTALTAMPAYGGTNLHEAVMWGWRVLSPEPPFTEGRAYNTADNRKIMVLMTDGANDAIGLPNMNGSFYSAYGYSAAGRLGTTSSNRSDIVAKMNEKTLTACTNAKALGIQIYTVGFYVTDATAQSILQQCATNPSMALLADSDQGLANAFDAIGDHIKRLRLTN</sequence>
<reference evidence="2 3" key="1">
    <citation type="submission" date="2018-04" db="EMBL/GenBank/DDBJ databases">
        <title>Genomic Encyclopedia of Archaeal and Bacterial Type Strains, Phase II (KMG-II): from individual species to whole genera.</title>
        <authorList>
            <person name="Goeker M."/>
        </authorList>
    </citation>
    <scope>NUCLEOTIDE SEQUENCE [LARGE SCALE GENOMIC DNA]</scope>
    <source>
        <strain evidence="2 3">DSM 25521</strain>
    </source>
</reference>
<name>A0A2T4YXE0_9HYPH</name>
<dbReference type="EMBL" id="PZZL01000013">
    <property type="protein sequence ID" value="PTM50644.1"/>
    <property type="molecule type" value="Genomic_DNA"/>
</dbReference>
<gene>
    <name evidence="2" type="ORF">C8P69_11330</name>
</gene>
<evidence type="ECO:0000313" key="3">
    <source>
        <dbReference type="Proteomes" id="UP000241808"/>
    </source>
</evidence>
<dbReference type="OrthoDB" id="7522752at2"/>
<feature type="domain" description="Putative Flp pilus-assembly TadG-like N-terminal" evidence="1">
    <location>
        <begin position="34"/>
        <end position="78"/>
    </location>
</feature>
<dbReference type="InterPro" id="IPR028087">
    <property type="entry name" value="Tad_N"/>
</dbReference>